<dbReference type="Proteomes" id="UP000608923">
    <property type="component" value="Unassembled WGS sequence"/>
</dbReference>
<keyword evidence="2" id="KW-1185">Reference proteome</keyword>
<reference evidence="2" key="1">
    <citation type="journal article" date="2019" name="Int. J. Syst. Evol. Microbiol.">
        <title>The Global Catalogue of Microorganisms (GCM) 10K type strain sequencing project: providing services to taxonomists for standard genome sequencing and annotation.</title>
        <authorList>
            <consortium name="The Broad Institute Genomics Platform"/>
            <consortium name="The Broad Institute Genome Sequencing Center for Infectious Disease"/>
            <person name="Wu L."/>
            <person name="Ma J."/>
        </authorList>
    </citation>
    <scope>NUCLEOTIDE SEQUENCE [LARGE SCALE GENOMIC DNA]</scope>
    <source>
        <strain evidence="2">KCTC 42083</strain>
    </source>
</reference>
<proteinExistence type="predicted"/>
<evidence type="ECO:0000313" key="1">
    <source>
        <dbReference type="EMBL" id="GHC57913.1"/>
    </source>
</evidence>
<sequence length="76" mass="8545">MIGASNPKCFPVTNRAQRFHSPYVAVFKPFEMPWIEQIADSDNPYRLKARLKAQGSRLKAQGSRLLSIRALAAISQ</sequence>
<protein>
    <submittedName>
        <fullName evidence="1">Uncharacterized protein</fullName>
    </submittedName>
</protein>
<comment type="caution">
    <text evidence="1">The sequence shown here is derived from an EMBL/GenBank/DDBJ whole genome shotgun (WGS) entry which is preliminary data.</text>
</comment>
<organism evidence="1 2">
    <name type="scientific">Alcaligenes pakistanensis</name>
    <dbReference type="NCBI Taxonomy" id="1482717"/>
    <lineage>
        <taxon>Bacteria</taxon>
        <taxon>Pseudomonadati</taxon>
        <taxon>Pseudomonadota</taxon>
        <taxon>Betaproteobacteria</taxon>
        <taxon>Burkholderiales</taxon>
        <taxon>Alcaligenaceae</taxon>
        <taxon>Alcaligenes</taxon>
    </lineage>
</organism>
<dbReference type="AlphaFoldDB" id="A0A8H9IPG3"/>
<accession>A0A8H9IPG3</accession>
<name>A0A8H9IPG3_9BURK</name>
<evidence type="ECO:0000313" key="2">
    <source>
        <dbReference type="Proteomes" id="UP000608923"/>
    </source>
</evidence>
<gene>
    <name evidence="1" type="ORF">GCM10010096_33940</name>
</gene>
<dbReference type="EMBL" id="BMZN01000005">
    <property type="protein sequence ID" value="GHC57913.1"/>
    <property type="molecule type" value="Genomic_DNA"/>
</dbReference>